<organism evidence="1 2">
    <name type="scientific">Pygocentrus nattereri</name>
    <name type="common">Red-bellied piranha</name>
    <dbReference type="NCBI Taxonomy" id="42514"/>
    <lineage>
        <taxon>Eukaryota</taxon>
        <taxon>Metazoa</taxon>
        <taxon>Chordata</taxon>
        <taxon>Craniata</taxon>
        <taxon>Vertebrata</taxon>
        <taxon>Euteleostomi</taxon>
        <taxon>Actinopterygii</taxon>
        <taxon>Neopterygii</taxon>
        <taxon>Teleostei</taxon>
        <taxon>Ostariophysi</taxon>
        <taxon>Characiformes</taxon>
        <taxon>Characoidei</taxon>
        <taxon>Pygocentrus</taxon>
    </lineage>
</organism>
<protein>
    <submittedName>
        <fullName evidence="1">Uncharacterized protein</fullName>
    </submittedName>
</protein>
<dbReference type="Ensembl" id="ENSPNAT00000069013.1">
    <property type="protein sequence ID" value="ENSPNAP00000045085.1"/>
    <property type="gene ID" value="ENSPNAG00000033377.1"/>
</dbReference>
<dbReference type="AlphaFoldDB" id="A0AAR2IZG0"/>
<evidence type="ECO:0000313" key="1">
    <source>
        <dbReference type="Ensembl" id="ENSPNAP00000045085.1"/>
    </source>
</evidence>
<keyword evidence="2" id="KW-1185">Reference proteome</keyword>
<sequence length="98" mass="10717">SCCWVVALLRPPPQGSQIAEWLMGLLSRCTGVFHSANSCSPGMNKAVHHQCVLCSSTKKCYSDLSVIVNTMLQYLENNTHKMKKTNMRVDGAAATGCR</sequence>
<reference evidence="1 2" key="1">
    <citation type="submission" date="2020-10" db="EMBL/GenBank/DDBJ databases">
        <title>Pygocentrus nattereri (red-bellied piranha) genome, fPygNat1, primary haplotype.</title>
        <authorList>
            <person name="Myers G."/>
            <person name="Meyer A."/>
            <person name="Karagic N."/>
            <person name="Pippel M."/>
            <person name="Winkler S."/>
            <person name="Tracey A."/>
            <person name="Wood J."/>
            <person name="Formenti G."/>
            <person name="Howe K."/>
            <person name="Fedrigo O."/>
            <person name="Jarvis E.D."/>
        </authorList>
    </citation>
    <scope>NUCLEOTIDE SEQUENCE [LARGE SCALE GENOMIC DNA]</scope>
</reference>
<proteinExistence type="predicted"/>
<dbReference type="Proteomes" id="UP001501920">
    <property type="component" value="Chromosome 4"/>
</dbReference>
<reference evidence="1" key="2">
    <citation type="submission" date="2025-08" db="UniProtKB">
        <authorList>
            <consortium name="Ensembl"/>
        </authorList>
    </citation>
    <scope>IDENTIFICATION</scope>
</reference>
<name>A0AAR2IZG0_PYGNA</name>
<accession>A0AAR2IZG0</accession>
<reference evidence="1" key="3">
    <citation type="submission" date="2025-09" db="UniProtKB">
        <authorList>
            <consortium name="Ensembl"/>
        </authorList>
    </citation>
    <scope>IDENTIFICATION</scope>
</reference>
<evidence type="ECO:0000313" key="2">
    <source>
        <dbReference type="Proteomes" id="UP001501920"/>
    </source>
</evidence>